<dbReference type="GO" id="GO:0005829">
    <property type="term" value="C:cytosol"/>
    <property type="evidence" value="ECO:0007669"/>
    <property type="project" value="EnsemblFungi"/>
</dbReference>
<proteinExistence type="predicted"/>
<dbReference type="InterPro" id="IPR036910">
    <property type="entry name" value="HMG_box_dom_sf"/>
</dbReference>
<feature type="DNA-binding region" description="HMG box" evidence="2">
    <location>
        <begin position="131"/>
        <end position="204"/>
    </location>
</feature>
<reference evidence="5 6" key="1">
    <citation type="journal article" date="2016" name="Proc. Natl. Acad. Sci. U.S.A.">
        <title>Comparative genomics of biotechnologically important yeasts.</title>
        <authorList>
            <person name="Riley R."/>
            <person name="Haridas S."/>
            <person name="Wolfe K.H."/>
            <person name="Lopes M.R."/>
            <person name="Hittinger C.T."/>
            <person name="Goeker M."/>
            <person name="Salamov A.A."/>
            <person name="Wisecaver J.H."/>
            <person name="Long T.M."/>
            <person name="Calvey C.H."/>
            <person name="Aerts A.L."/>
            <person name="Barry K.W."/>
            <person name="Choi C."/>
            <person name="Clum A."/>
            <person name="Coughlan A.Y."/>
            <person name="Deshpande S."/>
            <person name="Douglass A.P."/>
            <person name="Hanson S.J."/>
            <person name="Klenk H.-P."/>
            <person name="LaButti K.M."/>
            <person name="Lapidus A."/>
            <person name="Lindquist E.A."/>
            <person name="Lipzen A.M."/>
            <person name="Meier-Kolthoff J.P."/>
            <person name="Ohm R.A."/>
            <person name="Otillar R.P."/>
            <person name="Pangilinan J.L."/>
            <person name="Peng Y."/>
            <person name="Rokas A."/>
            <person name="Rosa C.A."/>
            <person name="Scheuner C."/>
            <person name="Sibirny A.A."/>
            <person name="Slot J.C."/>
            <person name="Stielow J.B."/>
            <person name="Sun H."/>
            <person name="Kurtzman C.P."/>
            <person name="Blackwell M."/>
            <person name="Grigoriev I.V."/>
            <person name="Jeffries T.W."/>
        </authorList>
    </citation>
    <scope>NUCLEOTIDE SEQUENCE [LARGE SCALE GENOMIC DNA]</scope>
    <source>
        <strain evidence="6">ATCC 58044 / CBS 1984 / NCYC 433 / NRRL Y-366-8</strain>
    </source>
</reference>
<feature type="region of interest" description="Disordered" evidence="3">
    <location>
        <begin position="94"/>
        <end position="129"/>
    </location>
</feature>
<dbReference type="GO" id="GO:0000400">
    <property type="term" value="F:four-way junction DNA binding"/>
    <property type="evidence" value="ECO:0007669"/>
    <property type="project" value="EnsemblFungi"/>
</dbReference>
<keyword evidence="1 2" id="KW-0238">DNA-binding</keyword>
<protein>
    <recommendedName>
        <fullName evidence="4">HMG box domain-containing protein</fullName>
    </recommendedName>
</protein>
<dbReference type="GO" id="GO:0006338">
    <property type="term" value="P:chromatin remodeling"/>
    <property type="evidence" value="ECO:0007669"/>
    <property type="project" value="EnsemblFungi"/>
</dbReference>
<feature type="compositionally biased region" description="Polar residues" evidence="3">
    <location>
        <begin position="262"/>
        <end position="274"/>
    </location>
</feature>
<evidence type="ECO:0000313" key="5">
    <source>
        <dbReference type="EMBL" id="ODQ60920.1"/>
    </source>
</evidence>
<feature type="compositionally biased region" description="Basic and acidic residues" evidence="3">
    <location>
        <begin position="118"/>
        <end position="129"/>
    </location>
</feature>
<feature type="domain" description="HMG box" evidence="4">
    <location>
        <begin position="131"/>
        <end position="204"/>
    </location>
</feature>
<keyword evidence="2" id="KW-0539">Nucleus</keyword>
<dbReference type="GO" id="GO:0033553">
    <property type="term" value="C:rDNA heterochromatin"/>
    <property type="evidence" value="ECO:0007669"/>
    <property type="project" value="EnsemblFungi"/>
</dbReference>
<dbReference type="GO" id="GO:0008301">
    <property type="term" value="F:DNA binding, bending"/>
    <property type="evidence" value="ECO:0007669"/>
    <property type="project" value="EnsemblFungi"/>
</dbReference>
<dbReference type="OrthoDB" id="5550281at2759"/>
<feature type="compositionally biased region" description="Basic and acidic residues" evidence="3">
    <location>
        <begin position="240"/>
        <end position="249"/>
    </location>
</feature>
<dbReference type="GO" id="GO:0006265">
    <property type="term" value="P:DNA topological change"/>
    <property type="evidence" value="ECO:0007669"/>
    <property type="project" value="EnsemblFungi"/>
</dbReference>
<evidence type="ECO:0000256" key="3">
    <source>
        <dbReference type="SAM" id="MobiDB-lite"/>
    </source>
</evidence>
<evidence type="ECO:0000313" key="6">
    <source>
        <dbReference type="Proteomes" id="UP000094112"/>
    </source>
</evidence>
<dbReference type="GO" id="GO:0070550">
    <property type="term" value="P:rDNA chromatin condensation"/>
    <property type="evidence" value="ECO:0007669"/>
    <property type="project" value="EnsemblFungi"/>
</dbReference>
<dbReference type="PANTHER" id="PTHR48112">
    <property type="entry name" value="HIGH MOBILITY GROUP PROTEIN DSP1"/>
    <property type="match status" value="1"/>
</dbReference>
<dbReference type="GO" id="GO:0006356">
    <property type="term" value="P:regulation of transcription by RNA polymerase I"/>
    <property type="evidence" value="ECO:0007669"/>
    <property type="project" value="EnsemblFungi"/>
</dbReference>
<dbReference type="AlphaFoldDB" id="A0A1E3P6I7"/>
<dbReference type="Proteomes" id="UP000094112">
    <property type="component" value="Unassembled WGS sequence"/>
</dbReference>
<feature type="compositionally biased region" description="Basic residues" evidence="3">
    <location>
        <begin position="250"/>
        <end position="260"/>
    </location>
</feature>
<dbReference type="GO" id="GO:0060962">
    <property type="term" value="P:regulation of ribosomal protein gene transcription by RNA polymerase II"/>
    <property type="evidence" value="ECO:0007669"/>
    <property type="project" value="EnsemblFungi"/>
</dbReference>
<dbReference type="PROSITE" id="PS50118">
    <property type="entry name" value="HMG_BOX_2"/>
    <property type="match status" value="1"/>
</dbReference>
<keyword evidence="6" id="KW-1185">Reference proteome</keyword>
<name>A0A1E3P6I7_WICAA</name>
<dbReference type="STRING" id="683960.A0A1E3P6I7"/>
<accession>A0A1E3P6I7</accession>
<dbReference type="EMBL" id="KV454209">
    <property type="protein sequence ID" value="ODQ60920.1"/>
    <property type="molecule type" value="Genomic_DNA"/>
</dbReference>
<dbReference type="PANTHER" id="PTHR48112:SF24">
    <property type="entry name" value="HIGH MOBILITY GROUP PROTEIN 1"/>
    <property type="match status" value="1"/>
</dbReference>
<dbReference type="GO" id="GO:0003690">
    <property type="term" value="F:double-stranded DNA binding"/>
    <property type="evidence" value="ECO:0007669"/>
    <property type="project" value="EnsemblFungi"/>
</dbReference>
<feature type="compositionally biased region" description="Low complexity" evidence="3">
    <location>
        <begin position="94"/>
        <end position="115"/>
    </location>
</feature>
<dbReference type="RefSeq" id="XP_019040127.1">
    <property type="nucleotide sequence ID" value="XM_019184576.1"/>
</dbReference>
<dbReference type="GO" id="GO:2001034">
    <property type="term" value="P:positive regulation of double-strand break repair via nonhomologous end joining"/>
    <property type="evidence" value="ECO:0007669"/>
    <property type="project" value="EnsemblFungi"/>
</dbReference>
<dbReference type="GO" id="GO:0044804">
    <property type="term" value="P:nucleophagy"/>
    <property type="evidence" value="ECO:0007669"/>
    <property type="project" value="EnsemblFungi"/>
</dbReference>
<evidence type="ECO:0000259" key="4">
    <source>
        <dbReference type="PROSITE" id="PS50118"/>
    </source>
</evidence>
<evidence type="ECO:0000256" key="2">
    <source>
        <dbReference type="PROSITE-ProRule" id="PRU00267"/>
    </source>
</evidence>
<organism evidence="5 6">
    <name type="scientific">Wickerhamomyces anomalus (strain ATCC 58044 / CBS 1984 / NCYC 433 / NRRL Y-366-8)</name>
    <name type="common">Yeast</name>
    <name type="synonym">Hansenula anomala</name>
    <dbReference type="NCBI Taxonomy" id="683960"/>
    <lineage>
        <taxon>Eukaryota</taxon>
        <taxon>Fungi</taxon>
        <taxon>Dikarya</taxon>
        <taxon>Ascomycota</taxon>
        <taxon>Saccharomycotina</taxon>
        <taxon>Saccharomycetes</taxon>
        <taxon>Phaffomycetales</taxon>
        <taxon>Wickerhamomycetaceae</taxon>
        <taxon>Wickerhamomyces</taxon>
    </lineage>
</organism>
<evidence type="ECO:0000256" key="1">
    <source>
        <dbReference type="ARBA" id="ARBA00023125"/>
    </source>
</evidence>
<dbReference type="InterPro" id="IPR050342">
    <property type="entry name" value="HMGB"/>
</dbReference>
<dbReference type="InterPro" id="IPR009071">
    <property type="entry name" value="HMG_box_dom"/>
</dbReference>
<dbReference type="Gene3D" id="1.10.30.10">
    <property type="entry name" value="High mobility group box domain"/>
    <property type="match status" value="1"/>
</dbReference>
<dbReference type="GeneID" id="30201822"/>
<gene>
    <name evidence="5" type="ORF">WICANDRAFT_77586</name>
</gene>
<dbReference type="SMART" id="SM00398">
    <property type="entry name" value="HMG"/>
    <property type="match status" value="1"/>
</dbReference>
<dbReference type="GO" id="GO:0032040">
    <property type="term" value="C:small-subunit processome"/>
    <property type="evidence" value="ECO:0007669"/>
    <property type="project" value="EnsemblFungi"/>
</dbReference>
<sequence>MSNQLKTAKDTLVSSLYELSKAANEASAATVDFYNASLTVEEDPNEVFKQLAESLRILTNASTGVSETARLIAASNSQIDPNVIQSSLINNNNNSLIPNQNNDHHATTTTSTPLTNEKPAKKKVEKDPNAPKKPLTVFFAYSAYVRQALREDRLAKGLPALSSTEITQEISKKWNELGEAEKEKWKEAYNEELEHYHVNKEKYLELKKIGEAPILTGPNPAPVPIPAYLQKNHHDKSSKKRDSESSEKKDKKKKSKKRKSNAPDSTSTDIQIGV</sequence>
<dbReference type="GO" id="GO:0001174">
    <property type="term" value="P:transcriptional start site selection at RNA polymerase II promoter"/>
    <property type="evidence" value="ECO:0007669"/>
    <property type="project" value="EnsemblFungi"/>
</dbReference>
<dbReference type="Pfam" id="PF00505">
    <property type="entry name" value="HMG_box"/>
    <property type="match status" value="1"/>
</dbReference>
<feature type="region of interest" description="Disordered" evidence="3">
    <location>
        <begin position="215"/>
        <end position="274"/>
    </location>
</feature>
<dbReference type="SUPFAM" id="SSF47095">
    <property type="entry name" value="HMG-box"/>
    <property type="match status" value="1"/>
</dbReference>